<accession>A0A2N1NMY0</accession>
<dbReference type="Proteomes" id="UP000233469">
    <property type="component" value="Unassembled WGS sequence"/>
</dbReference>
<protein>
    <submittedName>
        <fullName evidence="1">Uncharacterized protein</fullName>
    </submittedName>
</protein>
<comment type="caution">
    <text evidence="1">The sequence shown here is derived from an EMBL/GenBank/DDBJ whole genome shotgun (WGS) entry which is preliminary data.</text>
</comment>
<name>A0A2N1NMY0_9GLOM</name>
<gene>
    <name evidence="1" type="ORF">RhiirC2_773912</name>
</gene>
<evidence type="ECO:0000313" key="2">
    <source>
        <dbReference type="Proteomes" id="UP000233469"/>
    </source>
</evidence>
<organism evidence="1 2">
    <name type="scientific">Rhizophagus irregularis</name>
    <dbReference type="NCBI Taxonomy" id="588596"/>
    <lineage>
        <taxon>Eukaryota</taxon>
        <taxon>Fungi</taxon>
        <taxon>Fungi incertae sedis</taxon>
        <taxon>Mucoromycota</taxon>
        <taxon>Glomeromycotina</taxon>
        <taxon>Glomeromycetes</taxon>
        <taxon>Glomerales</taxon>
        <taxon>Glomeraceae</taxon>
        <taxon>Rhizophagus</taxon>
    </lineage>
</organism>
<dbReference type="EMBL" id="LLXL01000259">
    <property type="protein sequence ID" value="PKK75203.1"/>
    <property type="molecule type" value="Genomic_DNA"/>
</dbReference>
<sequence>MSSPQEIFEGEAPEQQHHKLGRMNQICTHCGAKFWIDERNHNSSQTFPSFTMCCAGGKVSLPPLLEPPSYLLDLYTSSSSKSSSFCKNTRAYIKF</sequence>
<dbReference type="AlphaFoldDB" id="A0A2N1NMY0"/>
<reference evidence="1 2" key="1">
    <citation type="submission" date="2016-04" db="EMBL/GenBank/DDBJ databases">
        <title>Genome analyses suggest a sexual origin of heterokaryosis in a supposedly ancient asexual fungus.</title>
        <authorList>
            <person name="Ropars J."/>
            <person name="Sedzielewska K."/>
            <person name="Noel J."/>
            <person name="Charron P."/>
            <person name="Farinelli L."/>
            <person name="Marton T."/>
            <person name="Kruger M."/>
            <person name="Pelin A."/>
            <person name="Brachmann A."/>
            <person name="Corradi N."/>
        </authorList>
    </citation>
    <scope>NUCLEOTIDE SEQUENCE [LARGE SCALE GENOMIC DNA]</scope>
    <source>
        <strain evidence="1 2">C2</strain>
    </source>
</reference>
<evidence type="ECO:0000313" key="1">
    <source>
        <dbReference type="EMBL" id="PKK75203.1"/>
    </source>
</evidence>
<reference evidence="1 2" key="2">
    <citation type="submission" date="2017-10" db="EMBL/GenBank/DDBJ databases">
        <title>Extensive intraspecific genome diversity in a model arbuscular mycorrhizal fungus.</title>
        <authorList>
            <person name="Chen E.C.H."/>
            <person name="Morin E."/>
            <person name="Baudet D."/>
            <person name="Noel J."/>
            <person name="Ndikumana S."/>
            <person name="Charron P."/>
            <person name="St-Onge C."/>
            <person name="Giorgi J."/>
            <person name="Grigoriev I.V."/>
            <person name="Roux C."/>
            <person name="Martin F.M."/>
            <person name="Corradi N."/>
        </authorList>
    </citation>
    <scope>NUCLEOTIDE SEQUENCE [LARGE SCALE GENOMIC DNA]</scope>
    <source>
        <strain evidence="1 2">C2</strain>
    </source>
</reference>
<proteinExistence type="predicted"/>